<keyword evidence="1" id="KW-1133">Transmembrane helix</keyword>
<dbReference type="RefSeq" id="WP_030534563.1">
    <property type="nucleotide sequence ID" value="NZ_JOIJ01000041.1"/>
</dbReference>
<name>A0A660C4U7_9PSEU</name>
<evidence type="ECO:0000313" key="2">
    <source>
        <dbReference type="EMBL" id="TWH18558.1"/>
    </source>
</evidence>
<comment type="caution">
    <text evidence="2">The sequence shown here is derived from an EMBL/GenBank/DDBJ whole genome shotgun (WGS) entry which is preliminary data.</text>
</comment>
<feature type="transmembrane region" description="Helical" evidence="1">
    <location>
        <begin position="82"/>
        <end position="102"/>
    </location>
</feature>
<dbReference type="AlphaFoldDB" id="A0A660C4U7"/>
<feature type="transmembrane region" description="Helical" evidence="1">
    <location>
        <begin position="32"/>
        <end position="62"/>
    </location>
</feature>
<sequence>MTYPPPYGQYPQQPPYGQYQAPPPSEHNGVCIAGMAVGVIALVFLILAPAIAFILSGITLILSSAGQINGGKKNQRTSTGTAGIACGATALGLSIFVMVMGYPGVV</sequence>
<reference evidence="2 3" key="1">
    <citation type="submission" date="2019-07" db="EMBL/GenBank/DDBJ databases">
        <title>R&amp;d 2014.</title>
        <authorList>
            <person name="Klenk H.-P."/>
        </authorList>
    </citation>
    <scope>NUCLEOTIDE SEQUENCE [LARGE SCALE GENOMIC DNA]</scope>
    <source>
        <strain evidence="2 3">DSM 43194</strain>
    </source>
</reference>
<evidence type="ECO:0000313" key="3">
    <source>
        <dbReference type="Proteomes" id="UP000317303"/>
    </source>
</evidence>
<gene>
    <name evidence="2" type="ORF">JD82_00377</name>
</gene>
<proteinExistence type="predicted"/>
<keyword evidence="1" id="KW-0812">Transmembrane</keyword>
<dbReference type="EMBL" id="VLJV01000001">
    <property type="protein sequence ID" value="TWH18558.1"/>
    <property type="molecule type" value="Genomic_DNA"/>
</dbReference>
<protein>
    <recommendedName>
        <fullName evidence="4">DUF4190 domain-containing protein</fullName>
    </recommendedName>
</protein>
<evidence type="ECO:0008006" key="4">
    <source>
        <dbReference type="Google" id="ProtNLM"/>
    </source>
</evidence>
<evidence type="ECO:0000256" key="1">
    <source>
        <dbReference type="SAM" id="Phobius"/>
    </source>
</evidence>
<dbReference type="Proteomes" id="UP000317303">
    <property type="component" value="Unassembled WGS sequence"/>
</dbReference>
<keyword evidence="1" id="KW-0472">Membrane</keyword>
<keyword evidence="3" id="KW-1185">Reference proteome</keyword>
<organism evidence="2 3">
    <name type="scientific">Prauserella rugosa</name>
    <dbReference type="NCBI Taxonomy" id="43354"/>
    <lineage>
        <taxon>Bacteria</taxon>
        <taxon>Bacillati</taxon>
        <taxon>Actinomycetota</taxon>
        <taxon>Actinomycetes</taxon>
        <taxon>Pseudonocardiales</taxon>
        <taxon>Pseudonocardiaceae</taxon>
        <taxon>Prauserella</taxon>
    </lineage>
</organism>
<accession>A0A660C4U7</accession>